<evidence type="ECO:0000259" key="1">
    <source>
        <dbReference type="Pfam" id="PF00534"/>
    </source>
</evidence>
<proteinExistence type="predicted"/>
<dbReference type="PANTHER" id="PTHR45947">
    <property type="entry name" value="SULFOQUINOVOSYL TRANSFERASE SQD2"/>
    <property type="match status" value="1"/>
</dbReference>
<protein>
    <submittedName>
        <fullName evidence="2">Glycosyltransferase family 1 protein</fullName>
    </submittedName>
</protein>
<dbReference type="GO" id="GO:0016757">
    <property type="term" value="F:glycosyltransferase activity"/>
    <property type="evidence" value="ECO:0007669"/>
    <property type="project" value="InterPro"/>
</dbReference>
<dbReference type="RefSeq" id="WP_165141533.1">
    <property type="nucleotide sequence ID" value="NZ_JAALLT010000003.1"/>
</dbReference>
<sequence>MRSVFIQTYPIYHDLLDTEQWLGRINRDRWMPGILADMGSEVELWGGDYEGSVHKSDIDEEGMGSYKIRLFETVSDQSQTKKHYSDALVEYAKSYDADLHLLKGVDGGVGIRLLNQYLLPEDKPFVFIIGGKFYTGNVPKADLVFYETEEQKEKLNNPGWRFWRRAVEEERLLRLPKSVDTDLFSPAPDLNKKWDIVCVGRLINRYKTYDELEELSEHFKVCMVGGGPAKEEFEKKFPKIDFVGQVPNDEVPNYLNQAHAFIHPGENDYFPRVISEAAACGCILLAFADSIATDVLPTDCGLRLDRDSYVQEIKELFDDKVLMKQMGNNARNYAVECLHKFSTKKPMEKMLQKLDFHFH</sequence>
<dbReference type="InterPro" id="IPR001296">
    <property type="entry name" value="Glyco_trans_1"/>
</dbReference>
<name>A0A6M1T466_9BACT</name>
<evidence type="ECO:0000313" key="3">
    <source>
        <dbReference type="Proteomes" id="UP000473278"/>
    </source>
</evidence>
<dbReference type="Pfam" id="PF00534">
    <property type="entry name" value="Glycos_transf_1"/>
    <property type="match status" value="1"/>
</dbReference>
<dbReference type="Gene3D" id="3.40.50.2000">
    <property type="entry name" value="Glycogen Phosphorylase B"/>
    <property type="match status" value="1"/>
</dbReference>
<gene>
    <name evidence="2" type="ORF">G3570_09085</name>
</gene>
<organism evidence="2 3">
    <name type="scientific">Halalkalibaculum roseum</name>
    <dbReference type="NCBI Taxonomy" id="2709311"/>
    <lineage>
        <taxon>Bacteria</taxon>
        <taxon>Pseudomonadati</taxon>
        <taxon>Balneolota</taxon>
        <taxon>Balneolia</taxon>
        <taxon>Balneolales</taxon>
        <taxon>Balneolaceae</taxon>
        <taxon>Halalkalibaculum</taxon>
    </lineage>
</organism>
<dbReference type="AlphaFoldDB" id="A0A6M1T466"/>
<dbReference type="EMBL" id="JAALLT010000003">
    <property type="protein sequence ID" value="NGP76785.1"/>
    <property type="molecule type" value="Genomic_DNA"/>
</dbReference>
<feature type="domain" description="Glycosyl transferase family 1" evidence="1">
    <location>
        <begin position="191"/>
        <end position="332"/>
    </location>
</feature>
<dbReference type="SUPFAM" id="SSF53756">
    <property type="entry name" value="UDP-Glycosyltransferase/glycogen phosphorylase"/>
    <property type="match status" value="1"/>
</dbReference>
<accession>A0A6M1T466</accession>
<keyword evidence="3" id="KW-1185">Reference proteome</keyword>
<reference evidence="2 3" key="1">
    <citation type="submission" date="2020-02" db="EMBL/GenBank/DDBJ databases">
        <title>Balneolaceae bacterium YR4-1, complete genome.</title>
        <authorList>
            <person name="Li Y."/>
            <person name="Wu S."/>
        </authorList>
    </citation>
    <scope>NUCLEOTIDE SEQUENCE [LARGE SCALE GENOMIC DNA]</scope>
    <source>
        <strain evidence="2 3">YR4-1</strain>
    </source>
</reference>
<evidence type="ECO:0000313" key="2">
    <source>
        <dbReference type="EMBL" id="NGP76785.1"/>
    </source>
</evidence>
<dbReference type="PANTHER" id="PTHR45947:SF3">
    <property type="entry name" value="SULFOQUINOVOSYL TRANSFERASE SQD2"/>
    <property type="match status" value="1"/>
</dbReference>
<comment type="caution">
    <text evidence="2">The sequence shown here is derived from an EMBL/GenBank/DDBJ whole genome shotgun (WGS) entry which is preliminary data.</text>
</comment>
<dbReference type="Proteomes" id="UP000473278">
    <property type="component" value="Unassembled WGS sequence"/>
</dbReference>
<keyword evidence="2" id="KW-0808">Transferase</keyword>
<dbReference type="InterPro" id="IPR050194">
    <property type="entry name" value="Glycosyltransferase_grp1"/>
</dbReference>